<gene>
    <name evidence="2" type="ORF">SAMN05192589_110182</name>
</gene>
<organism evidence="2 3">
    <name type="scientific">Paracidovorax valerianellae</name>
    <dbReference type="NCBI Taxonomy" id="187868"/>
    <lineage>
        <taxon>Bacteria</taxon>
        <taxon>Pseudomonadati</taxon>
        <taxon>Pseudomonadota</taxon>
        <taxon>Betaproteobacteria</taxon>
        <taxon>Burkholderiales</taxon>
        <taxon>Comamonadaceae</taxon>
        <taxon>Paracidovorax</taxon>
    </lineage>
</organism>
<dbReference type="EMBL" id="FMZC01000010">
    <property type="protein sequence ID" value="SDD94756.1"/>
    <property type="molecule type" value="Genomic_DNA"/>
</dbReference>
<keyword evidence="3" id="KW-1185">Reference proteome</keyword>
<dbReference type="STRING" id="187868.SAMN05192589_110182"/>
<accession>A0A1G6YYX4</accession>
<evidence type="ECO:0000313" key="3">
    <source>
        <dbReference type="Proteomes" id="UP000198781"/>
    </source>
</evidence>
<evidence type="ECO:0000313" key="2">
    <source>
        <dbReference type="EMBL" id="SDD94756.1"/>
    </source>
</evidence>
<feature type="signal peptide" evidence="1">
    <location>
        <begin position="1"/>
        <end position="22"/>
    </location>
</feature>
<dbReference type="PROSITE" id="PS51257">
    <property type="entry name" value="PROKAR_LIPOPROTEIN"/>
    <property type="match status" value="1"/>
</dbReference>
<name>A0A1G6YYX4_9BURK</name>
<keyword evidence="1" id="KW-0732">Signal</keyword>
<evidence type="ECO:0000256" key="1">
    <source>
        <dbReference type="SAM" id="SignalP"/>
    </source>
</evidence>
<reference evidence="2 3" key="1">
    <citation type="submission" date="2016-10" db="EMBL/GenBank/DDBJ databases">
        <authorList>
            <person name="de Groot N.N."/>
        </authorList>
    </citation>
    <scope>NUCLEOTIDE SEQUENCE [LARGE SCALE GENOMIC DNA]</scope>
    <source>
        <strain evidence="2 3">DSM 16619</strain>
    </source>
</reference>
<proteinExistence type="predicted"/>
<dbReference type="Proteomes" id="UP000198781">
    <property type="component" value="Unassembled WGS sequence"/>
</dbReference>
<sequence length="133" mass="14425">MVFRYVLLVLLNCALIACSSNQEPKMNSAASALTKLTAHVDAAVVYGTGTKELSDQQLVDMAFEDNSSLKPELGSNAISLQRGDRGVVVLVCSSDRATSLLEDLSCTPEMDKHHWREEPGRTCTFSLSAESCK</sequence>
<dbReference type="RefSeq" id="WP_092744771.1">
    <property type="nucleotide sequence ID" value="NZ_FMZC01000010.1"/>
</dbReference>
<feature type="chain" id="PRO_5011614586" description="Lipoprotein" evidence="1">
    <location>
        <begin position="23"/>
        <end position="133"/>
    </location>
</feature>
<dbReference type="OrthoDB" id="8565431at2"/>
<dbReference type="AlphaFoldDB" id="A0A1G6YYX4"/>
<evidence type="ECO:0008006" key="4">
    <source>
        <dbReference type="Google" id="ProtNLM"/>
    </source>
</evidence>
<protein>
    <recommendedName>
        <fullName evidence="4">Lipoprotein</fullName>
    </recommendedName>
</protein>